<evidence type="ECO:0000256" key="5">
    <source>
        <dbReference type="ARBA" id="ARBA00022475"/>
    </source>
</evidence>
<evidence type="ECO:0000256" key="4">
    <source>
        <dbReference type="ARBA" id="ARBA00017504"/>
    </source>
</evidence>
<dbReference type="NCBIfam" id="TIGR00701">
    <property type="entry name" value="protoporphyrinogen oxidase HemJ"/>
    <property type="match status" value="1"/>
</dbReference>
<keyword evidence="11 14" id="KW-0408">Iron</keyword>
<evidence type="ECO:0000256" key="11">
    <source>
        <dbReference type="ARBA" id="ARBA00023004"/>
    </source>
</evidence>
<sequence length="140" mass="16771">MLWVKAFHIIAMVAWFAALFYLPRLFIYHCDATDATSRDRFKIMERRLYRAIANPAMMATILFGIWAASYNWEYYKSAGWFHVKMALVVLLLIFHMMCKKYMRDFAEDNNQKSQRYFRFFNEFPTLILIAAVILVVVRPF</sequence>
<evidence type="ECO:0000256" key="15">
    <source>
        <dbReference type="PIRNR" id="PIRNR004638"/>
    </source>
</evidence>
<comment type="similarity">
    <text evidence="3 14 15">Belongs to the HemJ family.</text>
</comment>
<evidence type="ECO:0000256" key="7">
    <source>
        <dbReference type="ARBA" id="ARBA00022692"/>
    </source>
</evidence>
<dbReference type="EMBL" id="BSYJ01000001">
    <property type="protein sequence ID" value="GMG85688.1"/>
    <property type="molecule type" value="Genomic_DNA"/>
</dbReference>
<evidence type="ECO:0000256" key="9">
    <source>
        <dbReference type="ARBA" id="ARBA00022989"/>
    </source>
</evidence>
<keyword evidence="6 14" id="KW-0349">Heme</keyword>
<keyword evidence="7 14" id="KW-0812">Transmembrane</keyword>
<dbReference type="HAMAP" id="MF_02239">
    <property type="entry name" value="HemJ"/>
    <property type="match status" value="1"/>
</dbReference>
<feature type="transmembrane region" description="Helical" evidence="14">
    <location>
        <begin position="6"/>
        <end position="27"/>
    </location>
</feature>
<dbReference type="PIRSF" id="PIRSF004638">
    <property type="entry name" value="UCP004638"/>
    <property type="match status" value="1"/>
</dbReference>
<evidence type="ECO:0000313" key="17">
    <source>
        <dbReference type="Proteomes" id="UP001224392"/>
    </source>
</evidence>
<feature type="transmembrane region" description="Helical" evidence="14">
    <location>
        <begin position="48"/>
        <end position="68"/>
    </location>
</feature>
<gene>
    <name evidence="16" type="primary">hemJ</name>
    <name evidence="16" type="ORF">MNKW57_00090</name>
</gene>
<feature type="transmembrane region" description="Helical" evidence="14">
    <location>
        <begin position="80"/>
        <end position="98"/>
    </location>
</feature>
<keyword evidence="17" id="KW-1185">Reference proteome</keyword>
<comment type="function">
    <text evidence="14 15">Catalyzes the oxidation of protoporphyrinogen IX to protoporphyrin IX.</text>
</comment>
<comment type="pathway">
    <text evidence="2 14 15">Porphyrin-containing compound metabolism; protoporphyrin-IX biosynthesis; protoporphyrin-IX from protoporphyrinogen-IX: step 1/1.</text>
</comment>
<keyword evidence="5 14" id="KW-1003">Cell membrane</keyword>
<proteinExistence type="inferred from homology"/>
<reference evidence="16 17" key="1">
    <citation type="submission" date="2023-04" db="EMBL/GenBank/DDBJ databases">
        <title>Marinobulbifer ophiurae gen. nov., sp. Nov., isolate from tissue of brittle star Ophioplocus japonicus.</title>
        <authorList>
            <person name="Kawano K."/>
            <person name="Sawayama S."/>
            <person name="Nakagawa S."/>
        </authorList>
    </citation>
    <scope>NUCLEOTIDE SEQUENCE [LARGE SCALE GENOMIC DNA]</scope>
    <source>
        <strain evidence="16 17">NKW57</strain>
    </source>
</reference>
<evidence type="ECO:0000256" key="3">
    <source>
        <dbReference type="ARBA" id="ARBA00006501"/>
    </source>
</evidence>
<evidence type="ECO:0000256" key="10">
    <source>
        <dbReference type="ARBA" id="ARBA00023002"/>
    </source>
</evidence>
<keyword evidence="12 14" id="KW-0472">Membrane</keyword>
<protein>
    <recommendedName>
        <fullName evidence="4 14">Protoporphyrinogen IX oxidase</fullName>
        <shortName evidence="14">PPO</shortName>
        <ecNumber evidence="14 15">1.3.99.-</ecNumber>
    </recommendedName>
</protein>
<feature type="transmembrane region" description="Helical" evidence="14">
    <location>
        <begin position="119"/>
        <end position="137"/>
    </location>
</feature>
<evidence type="ECO:0000256" key="2">
    <source>
        <dbReference type="ARBA" id="ARBA00005073"/>
    </source>
</evidence>
<evidence type="ECO:0000256" key="1">
    <source>
        <dbReference type="ARBA" id="ARBA00004651"/>
    </source>
</evidence>
<accession>A0ABQ6LUB9</accession>
<comment type="caution">
    <text evidence="16">The sequence shown here is derived from an EMBL/GenBank/DDBJ whole genome shotgun (WGS) entry which is preliminary data.</text>
</comment>
<comment type="cofactor">
    <cofactor evidence="14 15">
        <name>heme b</name>
        <dbReference type="ChEBI" id="CHEBI:60344"/>
    </cofactor>
    <text evidence="14 15">Binds 1 heme b (iron(II)-protoporphyrin IX) group per subunit.</text>
</comment>
<evidence type="ECO:0000256" key="14">
    <source>
        <dbReference type="HAMAP-Rule" id="MF_02239"/>
    </source>
</evidence>
<dbReference type="PANTHER" id="PTHR40255">
    <property type="entry name" value="UPF0093 MEMBRANE PROTEIN SLR1790"/>
    <property type="match status" value="1"/>
</dbReference>
<comment type="catalytic activity">
    <reaction evidence="13 14 15">
        <text>protoporphyrinogen IX + 3 A = protoporphyrin IX + 3 AH2</text>
        <dbReference type="Rhea" id="RHEA:62000"/>
        <dbReference type="ChEBI" id="CHEBI:13193"/>
        <dbReference type="ChEBI" id="CHEBI:17499"/>
        <dbReference type="ChEBI" id="CHEBI:57306"/>
        <dbReference type="ChEBI" id="CHEBI:57307"/>
    </reaction>
</comment>
<evidence type="ECO:0000256" key="12">
    <source>
        <dbReference type="ARBA" id="ARBA00023136"/>
    </source>
</evidence>
<dbReference type="EC" id="1.3.99.-" evidence="14 15"/>
<evidence type="ECO:0000256" key="6">
    <source>
        <dbReference type="ARBA" id="ARBA00022617"/>
    </source>
</evidence>
<keyword evidence="8 14" id="KW-0479">Metal-binding</keyword>
<dbReference type="PANTHER" id="PTHR40255:SF1">
    <property type="entry name" value="PROTOPORPHYRINOGEN IX OXIDASE"/>
    <property type="match status" value="1"/>
</dbReference>
<dbReference type="InterPro" id="IPR005265">
    <property type="entry name" value="HemJ-like"/>
</dbReference>
<organism evidence="16 17">
    <name type="scientific">Biformimicrobium ophioploci</name>
    <dbReference type="NCBI Taxonomy" id="3036711"/>
    <lineage>
        <taxon>Bacteria</taxon>
        <taxon>Pseudomonadati</taxon>
        <taxon>Pseudomonadota</taxon>
        <taxon>Gammaproteobacteria</taxon>
        <taxon>Cellvibrionales</taxon>
        <taxon>Microbulbiferaceae</taxon>
        <taxon>Biformimicrobium</taxon>
    </lineage>
</organism>
<dbReference type="Proteomes" id="UP001224392">
    <property type="component" value="Unassembled WGS sequence"/>
</dbReference>
<keyword evidence="9 14" id="KW-1133">Transmembrane helix</keyword>
<comment type="subunit">
    <text evidence="14">Homodimer.</text>
</comment>
<dbReference type="Pfam" id="PF03653">
    <property type="entry name" value="UPF0093"/>
    <property type="match status" value="1"/>
</dbReference>
<dbReference type="RefSeq" id="WP_285762217.1">
    <property type="nucleotide sequence ID" value="NZ_BSYJ01000001.1"/>
</dbReference>
<feature type="binding site" description="axial binding residue" evidence="14">
    <location>
        <position position="84"/>
    </location>
    <ligand>
        <name>heme</name>
        <dbReference type="ChEBI" id="CHEBI:30413"/>
    </ligand>
    <ligandPart>
        <name>Fe</name>
        <dbReference type="ChEBI" id="CHEBI:18248"/>
    </ligandPart>
</feature>
<feature type="binding site" description="axial binding residue" evidence="14">
    <location>
        <position position="8"/>
    </location>
    <ligand>
        <name>heme</name>
        <dbReference type="ChEBI" id="CHEBI:30413"/>
    </ligand>
    <ligandPart>
        <name>Fe</name>
        <dbReference type="ChEBI" id="CHEBI:18248"/>
    </ligandPart>
</feature>
<name>A0ABQ6LUB9_9GAMM</name>
<comment type="subcellular location">
    <subcellularLocation>
        <location evidence="1 14">Cell membrane</location>
        <topology evidence="1 14">Multi-pass membrane protein</topology>
    </subcellularLocation>
</comment>
<keyword evidence="10 14" id="KW-0560">Oxidoreductase</keyword>
<evidence type="ECO:0000256" key="13">
    <source>
        <dbReference type="ARBA" id="ARBA00048390"/>
    </source>
</evidence>
<evidence type="ECO:0000256" key="8">
    <source>
        <dbReference type="ARBA" id="ARBA00022723"/>
    </source>
</evidence>
<evidence type="ECO:0000313" key="16">
    <source>
        <dbReference type="EMBL" id="GMG85688.1"/>
    </source>
</evidence>